<dbReference type="OrthoDB" id="5430106at2759"/>
<comment type="caution">
    <text evidence="2">The sequence shown here is derived from an EMBL/GenBank/DDBJ whole genome shotgun (WGS) entry which is preliminary data.</text>
</comment>
<feature type="compositionally biased region" description="Polar residues" evidence="1">
    <location>
        <begin position="192"/>
        <end position="225"/>
    </location>
</feature>
<feature type="compositionally biased region" description="Polar residues" evidence="1">
    <location>
        <begin position="292"/>
        <end position="307"/>
    </location>
</feature>
<protein>
    <submittedName>
        <fullName evidence="2">Uncharacterized protein</fullName>
    </submittedName>
</protein>
<feature type="compositionally biased region" description="Basic residues" evidence="1">
    <location>
        <begin position="33"/>
        <end position="47"/>
    </location>
</feature>
<feature type="compositionally biased region" description="Polar residues" evidence="1">
    <location>
        <begin position="109"/>
        <end position="129"/>
    </location>
</feature>
<feature type="region of interest" description="Disordered" evidence="1">
    <location>
        <begin position="517"/>
        <end position="622"/>
    </location>
</feature>
<feature type="region of interest" description="Disordered" evidence="1">
    <location>
        <begin position="369"/>
        <end position="429"/>
    </location>
</feature>
<dbReference type="PANTHER" id="PTHR22794:SF2">
    <property type="entry name" value="THAP DOMAIN-CONTAINING PROTEIN 11"/>
    <property type="match status" value="1"/>
</dbReference>
<feature type="region of interest" description="Disordered" evidence="1">
    <location>
        <begin position="179"/>
        <end position="354"/>
    </location>
</feature>
<feature type="region of interest" description="Disordered" evidence="1">
    <location>
        <begin position="1"/>
        <end position="164"/>
    </location>
</feature>
<dbReference type="PANTHER" id="PTHR22794">
    <property type="entry name" value="THAP DOMAIN PROTEIN 11"/>
    <property type="match status" value="1"/>
</dbReference>
<dbReference type="EMBL" id="QVQW01000002">
    <property type="protein sequence ID" value="RKU49246.1"/>
    <property type="molecule type" value="Genomic_DNA"/>
</dbReference>
<feature type="compositionally biased region" description="Gly residues" evidence="1">
    <location>
        <begin position="608"/>
        <end position="617"/>
    </location>
</feature>
<evidence type="ECO:0000256" key="1">
    <source>
        <dbReference type="SAM" id="MobiDB-lite"/>
    </source>
</evidence>
<evidence type="ECO:0000313" key="2">
    <source>
        <dbReference type="EMBL" id="RKU49246.1"/>
    </source>
</evidence>
<sequence>MANGDSDRDTSQSKRPPLGQHDSDSQYSDHSHGHGHHVREHRTRATKHVVGGGASRLHARVPSSKTLHKTHGSTSSAKLTRRHTSPSPDRNVAPSVTAGHGQGHRRSISDISVSREPTGTQLKKNASHTSLKRNRSKVEVGKKSKSTTSLKSAGSNGHHHAPVNKHIKAVNQVHFNLGDEDEDEDEGEWVDASTSASPLLSRRTSVVSGGPSSAANSRPPTSQEQRQPDEESDDRPPNGGAQSPDRQSIISHKQQLTSRILERTASQQAPPMMSTEHVTGRTISTSRHHSPDSNGGSTLNGTPQLQSLMRPGSSGGKFELTSRFDHDAGSSGREGVTSRFVNQNSGPGSGPGGILASLANSGAISRAANGRAASSFHSEAPRQSKSTTHLEQAQRTALQAQHRSENPSDEEEAGTVSGIVGVTRNRSKRNTPYSAAQLEMNRTQQKLDLQRASSTLEQTVPHPGIAMGLGGFPVAATGSAYGSRDAALPKVLERLGTEYLVVRRYQHPIGRSLRRLQQLPGADKHRRIPKAGTHSRVASRAGSEYGGPGLRSGPVMNLQRREQGEGSSGTNSPTSSRDGMSHREPGVVGLIGGRIDRDRRPGSRRGYPGLGLNGQGMPGDETPITGSTTVVDSRMSTRLSGSSLVDITEDTSILATLRNLWDKNMDLSASQE</sequence>
<organism evidence="2 3">
    <name type="scientific">Coniochaeta pulveracea</name>
    <dbReference type="NCBI Taxonomy" id="177199"/>
    <lineage>
        <taxon>Eukaryota</taxon>
        <taxon>Fungi</taxon>
        <taxon>Dikarya</taxon>
        <taxon>Ascomycota</taxon>
        <taxon>Pezizomycotina</taxon>
        <taxon>Sordariomycetes</taxon>
        <taxon>Sordariomycetidae</taxon>
        <taxon>Coniochaetales</taxon>
        <taxon>Coniochaetaceae</taxon>
        <taxon>Coniochaeta</taxon>
    </lineage>
</organism>
<gene>
    <name evidence="2" type="ORF">DL546_009617</name>
</gene>
<feature type="compositionally biased region" description="Basic and acidic residues" evidence="1">
    <location>
        <begin position="1"/>
        <end position="12"/>
    </location>
</feature>
<dbReference type="GO" id="GO:0000329">
    <property type="term" value="C:fungal-type vacuole membrane"/>
    <property type="evidence" value="ECO:0007669"/>
    <property type="project" value="TreeGrafter"/>
</dbReference>
<accession>A0A420YN65</accession>
<feature type="compositionally biased region" description="Basic and acidic residues" evidence="1">
    <location>
        <begin position="21"/>
        <end position="32"/>
    </location>
</feature>
<feature type="compositionally biased region" description="Polar residues" evidence="1">
    <location>
        <begin position="375"/>
        <end position="401"/>
    </location>
</feature>
<reference evidence="2 3" key="1">
    <citation type="submission" date="2018-08" db="EMBL/GenBank/DDBJ databases">
        <title>Draft genome of the lignicolous fungus Coniochaeta pulveracea.</title>
        <authorList>
            <person name="Borstlap C.J."/>
            <person name="De Witt R.N."/>
            <person name="Botha A."/>
            <person name="Volschenk H."/>
        </authorList>
    </citation>
    <scope>NUCLEOTIDE SEQUENCE [LARGE SCALE GENOMIC DNA]</scope>
    <source>
        <strain evidence="2 3">CAB683</strain>
    </source>
</reference>
<name>A0A420YN65_9PEZI</name>
<feature type="compositionally biased region" description="Polar residues" evidence="1">
    <location>
        <begin position="568"/>
        <end position="578"/>
    </location>
</feature>
<evidence type="ECO:0000313" key="3">
    <source>
        <dbReference type="Proteomes" id="UP000275385"/>
    </source>
</evidence>
<feature type="compositionally biased region" description="Acidic residues" evidence="1">
    <location>
        <begin position="179"/>
        <end position="189"/>
    </location>
</feature>
<dbReference type="Proteomes" id="UP000275385">
    <property type="component" value="Unassembled WGS sequence"/>
</dbReference>
<dbReference type="GO" id="GO:0031931">
    <property type="term" value="C:TORC1 complex"/>
    <property type="evidence" value="ECO:0007669"/>
    <property type="project" value="TreeGrafter"/>
</dbReference>
<proteinExistence type="predicted"/>
<keyword evidence="3" id="KW-1185">Reference proteome</keyword>
<dbReference type="AlphaFoldDB" id="A0A420YN65"/>
<feature type="compositionally biased region" description="Polar residues" evidence="1">
    <location>
        <begin position="240"/>
        <end position="269"/>
    </location>
</feature>